<protein>
    <recommendedName>
        <fullName evidence="4">Prepilin-type N-terminal cleavage/methylation domain-containing protein</fullName>
    </recommendedName>
</protein>
<keyword evidence="3" id="KW-1185">Reference proteome</keyword>
<dbReference type="AlphaFoldDB" id="A0AAU9C1Z2"/>
<reference evidence="3" key="1">
    <citation type="journal article" date="2024" name="Int. J. Syst. Evol. Microbiol.">
        <title>Methylomarinovum tepidoasis sp. nov., a moderately thermophilic methanotroph of the family Methylothermaceae isolated from a deep-sea hydrothermal field.</title>
        <authorList>
            <person name="Hirayama H."/>
            <person name="Takaki Y."/>
            <person name="Abe M."/>
            <person name="Miyazaki M."/>
            <person name="Uematsu K."/>
            <person name="Matsui Y."/>
            <person name="Takai K."/>
        </authorList>
    </citation>
    <scope>NUCLEOTIDE SEQUENCE [LARGE SCALE GENOMIC DNA]</scope>
    <source>
        <strain evidence="3">IT-9</strain>
    </source>
</reference>
<sequence>MTPPTPQPGFTLLELTVVLLILVALAGVVIPFTQGTVDQAACQATDATLAAVKEAIMGSGAGPGYYSDMGNRLPYYRDGSGNADCHDDTAAGGDPIYHLHFLFNVSATNSTPKKSVCPKSLQSFRPNLALGWRGPYLQNGGGKLADPAKLDSSFSDTTHHVAFDHKSSTFQNDFHVLDHYRWHNPIVLQVPTSGTCSGYPDPSWCARLVSAGPDGALSTTLANVSATNRGDDRVLFLRIPDPYPQGNLPCARK</sequence>
<name>A0AAU9C1Z2_9GAMM</name>
<evidence type="ECO:0008006" key="4">
    <source>
        <dbReference type="Google" id="ProtNLM"/>
    </source>
</evidence>
<dbReference type="InterPro" id="IPR045584">
    <property type="entry name" value="Pilin-like"/>
</dbReference>
<evidence type="ECO:0000313" key="2">
    <source>
        <dbReference type="EMBL" id="BCX82750.1"/>
    </source>
</evidence>
<organism evidence="2 3">
    <name type="scientific">Methylomarinovum caldicuralii</name>
    <dbReference type="NCBI Taxonomy" id="438856"/>
    <lineage>
        <taxon>Bacteria</taxon>
        <taxon>Pseudomonadati</taxon>
        <taxon>Pseudomonadota</taxon>
        <taxon>Gammaproteobacteria</taxon>
        <taxon>Methylococcales</taxon>
        <taxon>Methylothermaceae</taxon>
        <taxon>Methylomarinovum</taxon>
    </lineage>
</organism>
<dbReference type="InterPro" id="IPR012902">
    <property type="entry name" value="N_methyl_site"/>
</dbReference>
<evidence type="ECO:0000313" key="3">
    <source>
        <dbReference type="Proteomes" id="UP001321825"/>
    </source>
</evidence>
<keyword evidence="1" id="KW-0812">Transmembrane</keyword>
<dbReference type="Gene3D" id="3.30.700.10">
    <property type="entry name" value="Glycoprotein, Type 4 Pilin"/>
    <property type="match status" value="1"/>
</dbReference>
<evidence type="ECO:0000256" key="1">
    <source>
        <dbReference type="SAM" id="Phobius"/>
    </source>
</evidence>
<accession>A0AAU9C1Z2</accession>
<dbReference type="NCBIfam" id="TIGR02532">
    <property type="entry name" value="IV_pilin_GFxxxE"/>
    <property type="match status" value="1"/>
</dbReference>
<feature type="transmembrane region" description="Helical" evidence="1">
    <location>
        <begin position="12"/>
        <end position="32"/>
    </location>
</feature>
<keyword evidence="1" id="KW-0472">Membrane</keyword>
<dbReference type="Proteomes" id="UP001321825">
    <property type="component" value="Chromosome"/>
</dbReference>
<keyword evidence="1" id="KW-1133">Transmembrane helix</keyword>
<gene>
    <name evidence="2" type="ORF">MIT9_P2336</name>
</gene>
<dbReference type="SUPFAM" id="SSF54523">
    <property type="entry name" value="Pili subunits"/>
    <property type="match status" value="1"/>
</dbReference>
<dbReference type="EMBL" id="AP024714">
    <property type="protein sequence ID" value="BCX82750.1"/>
    <property type="molecule type" value="Genomic_DNA"/>
</dbReference>
<proteinExistence type="predicted"/>
<dbReference type="KEGG" id="mcau:MIT9_P2336"/>